<organism evidence="6 7">
    <name type="scientific">Georgenia alba</name>
    <dbReference type="NCBI Taxonomy" id="2233858"/>
    <lineage>
        <taxon>Bacteria</taxon>
        <taxon>Bacillati</taxon>
        <taxon>Actinomycetota</taxon>
        <taxon>Actinomycetes</taxon>
        <taxon>Micrococcales</taxon>
        <taxon>Bogoriellaceae</taxon>
        <taxon>Georgenia</taxon>
    </lineage>
</organism>
<reference evidence="7" key="1">
    <citation type="journal article" date="2019" name="Int. J. Syst. Evol. Microbiol.">
        <title>The Global Catalogue of Microorganisms (GCM) 10K type strain sequencing project: providing services to taxonomists for standard genome sequencing and annotation.</title>
        <authorList>
            <consortium name="The Broad Institute Genomics Platform"/>
            <consortium name="The Broad Institute Genome Sequencing Center for Infectious Disease"/>
            <person name="Wu L."/>
            <person name="Ma J."/>
        </authorList>
    </citation>
    <scope>NUCLEOTIDE SEQUENCE [LARGE SCALE GENOMIC DNA]</scope>
    <source>
        <strain evidence="7">JCM 1490</strain>
    </source>
</reference>
<accession>A0ABW2Q3H1</accession>
<dbReference type="Pfam" id="PF13416">
    <property type="entry name" value="SBP_bac_8"/>
    <property type="match status" value="1"/>
</dbReference>
<dbReference type="PANTHER" id="PTHR43649">
    <property type="entry name" value="ARABINOSE-BINDING PROTEIN-RELATED"/>
    <property type="match status" value="1"/>
</dbReference>
<evidence type="ECO:0000256" key="1">
    <source>
        <dbReference type="ARBA" id="ARBA00004196"/>
    </source>
</evidence>
<dbReference type="SUPFAM" id="SSF53850">
    <property type="entry name" value="Periplasmic binding protein-like II"/>
    <property type="match status" value="1"/>
</dbReference>
<protein>
    <submittedName>
        <fullName evidence="6">ABC transporter substrate-binding protein</fullName>
    </submittedName>
</protein>
<evidence type="ECO:0000313" key="7">
    <source>
        <dbReference type="Proteomes" id="UP001596455"/>
    </source>
</evidence>
<keyword evidence="4 5" id="KW-0732">Signal</keyword>
<evidence type="ECO:0000256" key="5">
    <source>
        <dbReference type="SAM" id="SignalP"/>
    </source>
</evidence>
<dbReference type="EMBL" id="JBHTCQ010000001">
    <property type="protein sequence ID" value="MFC7403711.1"/>
    <property type="molecule type" value="Genomic_DNA"/>
</dbReference>
<evidence type="ECO:0000313" key="6">
    <source>
        <dbReference type="EMBL" id="MFC7403711.1"/>
    </source>
</evidence>
<dbReference type="RefSeq" id="WP_382390431.1">
    <property type="nucleotide sequence ID" value="NZ_JBHTCQ010000001.1"/>
</dbReference>
<dbReference type="PROSITE" id="PS51257">
    <property type="entry name" value="PROKAR_LIPOPROTEIN"/>
    <property type="match status" value="1"/>
</dbReference>
<feature type="chain" id="PRO_5046125434" evidence="5">
    <location>
        <begin position="28"/>
        <end position="455"/>
    </location>
</feature>
<gene>
    <name evidence="6" type="ORF">ACFQQL_01215</name>
</gene>
<keyword evidence="3" id="KW-0813">Transport</keyword>
<dbReference type="InterPro" id="IPR050490">
    <property type="entry name" value="Bact_solute-bd_prot1"/>
</dbReference>
<evidence type="ECO:0000256" key="4">
    <source>
        <dbReference type="ARBA" id="ARBA00022729"/>
    </source>
</evidence>
<dbReference type="PANTHER" id="PTHR43649:SF31">
    <property type="entry name" value="SN-GLYCEROL-3-PHOSPHATE-BINDING PERIPLASMIC PROTEIN UGPB"/>
    <property type="match status" value="1"/>
</dbReference>
<dbReference type="InterPro" id="IPR006059">
    <property type="entry name" value="SBP"/>
</dbReference>
<name>A0ABW2Q3H1_9MICO</name>
<evidence type="ECO:0000256" key="2">
    <source>
        <dbReference type="ARBA" id="ARBA00008520"/>
    </source>
</evidence>
<comment type="subcellular location">
    <subcellularLocation>
        <location evidence="1">Cell envelope</location>
    </subcellularLocation>
</comment>
<feature type="signal peptide" evidence="5">
    <location>
        <begin position="1"/>
        <end position="27"/>
    </location>
</feature>
<proteinExistence type="inferred from homology"/>
<evidence type="ECO:0000256" key="3">
    <source>
        <dbReference type="ARBA" id="ARBA00022448"/>
    </source>
</evidence>
<dbReference type="Proteomes" id="UP001596455">
    <property type="component" value="Unassembled WGS sequence"/>
</dbReference>
<comment type="caution">
    <text evidence="6">The sequence shown here is derived from an EMBL/GenBank/DDBJ whole genome shotgun (WGS) entry which is preliminary data.</text>
</comment>
<keyword evidence="7" id="KW-1185">Reference proteome</keyword>
<dbReference type="CDD" id="cd13585">
    <property type="entry name" value="PBP2_TMBP_like"/>
    <property type="match status" value="1"/>
</dbReference>
<dbReference type="Gene3D" id="3.40.190.10">
    <property type="entry name" value="Periplasmic binding protein-like II"/>
    <property type="match status" value="1"/>
</dbReference>
<comment type="similarity">
    <text evidence="2">Belongs to the bacterial solute-binding protein 1 family.</text>
</comment>
<sequence>MSAVRINDARKKIAAVTGLAAAATTLAACSTVGASGATDGVVDYWLWDANQLPAYQACADAYQEETGNEVRISQYNFDDYWNKLTAALVAGAGPDVFTDHVGRYPEYVTRGALLDLNTLEATASIDHDEFHPGLAEMWEGPDGGWYGVPKDFDTVALFYDRNQLEEAGLTDEDMQNLTWNPQDGGTYEDVIARLTVDENGVRGDEEGFDPENVATYGIGTGGSGSYVGQTEWSQYAFSTGWHHTDETLWATEYQFDEPEVQDTLAWYFGLAEKGYMPPYDVVGTNSDVVGQVGSGMAAMVPNGSWLITSFAALEGVDLGIAPLPSGPVGHPVSMYNGLGDSINAETDNPELAAEWVAFLGSDTCQEIVGSYAVVFPARPAGTEAAIEAFGEQGIDVTPFTDLVDAGHTALYPLADHASTVDATMLPVMDGIYIGQRDVETLTEVNEQLNALYEND</sequence>